<comment type="caution">
    <text evidence="2">The sequence shown here is derived from an EMBL/GenBank/DDBJ whole genome shotgun (WGS) entry which is preliminary data.</text>
</comment>
<keyword evidence="3" id="KW-1185">Reference proteome</keyword>
<dbReference type="AlphaFoldDB" id="A0A2J7ZSY2"/>
<evidence type="ECO:0000313" key="2">
    <source>
        <dbReference type="EMBL" id="PNH03375.1"/>
    </source>
</evidence>
<feature type="region of interest" description="Disordered" evidence="1">
    <location>
        <begin position="271"/>
        <end position="353"/>
    </location>
</feature>
<feature type="compositionally biased region" description="Low complexity" evidence="1">
    <location>
        <begin position="271"/>
        <end position="283"/>
    </location>
</feature>
<feature type="region of interest" description="Disordered" evidence="1">
    <location>
        <begin position="1"/>
        <end position="26"/>
    </location>
</feature>
<protein>
    <submittedName>
        <fullName evidence="2">Uncharacterized protein</fullName>
    </submittedName>
</protein>
<organism evidence="2 3">
    <name type="scientific">Tetrabaena socialis</name>
    <dbReference type="NCBI Taxonomy" id="47790"/>
    <lineage>
        <taxon>Eukaryota</taxon>
        <taxon>Viridiplantae</taxon>
        <taxon>Chlorophyta</taxon>
        <taxon>core chlorophytes</taxon>
        <taxon>Chlorophyceae</taxon>
        <taxon>CS clade</taxon>
        <taxon>Chlamydomonadales</taxon>
        <taxon>Tetrabaenaceae</taxon>
        <taxon>Tetrabaena</taxon>
    </lineage>
</organism>
<evidence type="ECO:0000256" key="1">
    <source>
        <dbReference type="SAM" id="MobiDB-lite"/>
    </source>
</evidence>
<gene>
    <name evidence="2" type="ORF">TSOC_010603</name>
</gene>
<evidence type="ECO:0000313" key="3">
    <source>
        <dbReference type="Proteomes" id="UP000236333"/>
    </source>
</evidence>
<name>A0A2J7ZSY2_9CHLO</name>
<sequence length="473" mass="47358">MLGAGVAEMDASAGGGPSAAAAAQGPEVGGEPMFMRRGASCSGVEVGTVAVAAVGASRLRASMARRASYAGEISPADSAAAPMMTISDEGPLLLRPSASLRPSPQQRAPLQPSCSLLRHQQAAVAAIAAPPQQLLLPSPSMLRAQQKPSASGVAPAQLLLSSSPSLLRAGQQPPTAAPACEPLRLPPPVDAAAPQVLKHNPSSFSRNVTTTVAVAALTLKQAPSMARGSSMARGNALPPMVTAPTPAEAAAALNRLASIQMLHRQKLLEAPGAQAEGQPPAGGCAVSKESSRGSGAAADGGRASGFAPVAPAAGSGEEGDEAEMVADLPTRPALADTRDSDGSSGSVEAPVRRAVSCEPAKPDPAAHLPRAVALSETGDGAAAAQPYMAKRWLDALQAPSCRHAGGPPPIEPIPEPEISAGSLTSAFDVARPAPVSSPLPGAVDSFKCLLREIEPCTSSRLGKPAPAAGWEQS</sequence>
<dbReference type="EMBL" id="PGGS01000512">
    <property type="protein sequence ID" value="PNH03375.1"/>
    <property type="molecule type" value="Genomic_DNA"/>
</dbReference>
<reference evidence="2 3" key="1">
    <citation type="journal article" date="2017" name="Mol. Biol. Evol.">
        <title>The 4-celled Tetrabaena socialis nuclear genome reveals the essential components for genetic control of cell number at the origin of multicellularity in the volvocine lineage.</title>
        <authorList>
            <person name="Featherston J."/>
            <person name="Arakaki Y."/>
            <person name="Hanschen E.R."/>
            <person name="Ferris P.J."/>
            <person name="Michod R.E."/>
            <person name="Olson B.J.S.C."/>
            <person name="Nozaki H."/>
            <person name="Durand P.M."/>
        </authorList>
    </citation>
    <scope>NUCLEOTIDE SEQUENCE [LARGE SCALE GENOMIC DNA]</scope>
    <source>
        <strain evidence="2 3">NIES-571</strain>
    </source>
</reference>
<proteinExistence type="predicted"/>
<feature type="compositionally biased region" description="Low complexity" evidence="1">
    <location>
        <begin position="292"/>
        <end position="315"/>
    </location>
</feature>
<dbReference type="Proteomes" id="UP000236333">
    <property type="component" value="Unassembled WGS sequence"/>
</dbReference>
<accession>A0A2J7ZSY2</accession>